<keyword evidence="1" id="KW-0812">Transmembrane</keyword>
<accession>A0A7E4W3C4</accession>
<sequence>MSQTTLVSMDSIDEKTQSKQTDNSSKCSLVTVILYILALSSSAGVLLLSKHLYFDLFSCPKAQAVFTGKINWDEATRLSFDEKNVTILRAVNKNRCYVIPRTSTPSHKLQLIREVISTADRHAILGEDGSRFCQREAVYLLDVVKESTRFRRNADSCKDVVLDCANGVIGEVRSCLADEKSKLVMERMCLSDTEVKVTLSKAPSTKKAMILLEKNTICDDRQTKGLSC</sequence>
<keyword evidence="1" id="KW-0472">Membrane</keyword>
<reference evidence="3" key="2">
    <citation type="submission" date="2020-10" db="UniProtKB">
        <authorList>
            <consortium name="WormBaseParasite"/>
        </authorList>
    </citation>
    <scope>IDENTIFICATION</scope>
</reference>
<evidence type="ECO:0000313" key="2">
    <source>
        <dbReference type="Proteomes" id="UP000492821"/>
    </source>
</evidence>
<reference evidence="2" key="1">
    <citation type="journal article" date="2013" name="Genetics">
        <title>The draft genome and transcriptome of Panagrellus redivivus are shaped by the harsh demands of a free-living lifestyle.</title>
        <authorList>
            <person name="Srinivasan J."/>
            <person name="Dillman A.R."/>
            <person name="Macchietto M.G."/>
            <person name="Heikkinen L."/>
            <person name="Lakso M."/>
            <person name="Fracchia K.M."/>
            <person name="Antoshechkin I."/>
            <person name="Mortazavi A."/>
            <person name="Wong G."/>
            <person name="Sternberg P.W."/>
        </authorList>
    </citation>
    <scope>NUCLEOTIDE SEQUENCE [LARGE SCALE GENOMIC DNA]</scope>
    <source>
        <strain evidence="2">MT8872</strain>
    </source>
</reference>
<keyword evidence="1" id="KW-1133">Transmembrane helix</keyword>
<evidence type="ECO:0000313" key="3">
    <source>
        <dbReference type="WBParaSite" id="Pan_g5917.t1"/>
    </source>
</evidence>
<protein>
    <submittedName>
        <fullName evidence="3">BRICHOS domain-containing protein</fullName>
    </submittedName>
</protein>
<dbReference type="Proteomes" id="UP000492821">
    <property type="component" value="Unassembled WGS sequence"/>
</dbReference>
<name>A0A7E4W3C4_PANRE</name>
<feature type="transmembrane region" description="Helical" evidence="1">
    <location>
        <begin position="28"/>
        <end position="48"/>
    </location>
</feature>
<dbReference type="AlphaFoldDB" id="A0A7E4W3C4"/>
<evidence type="ECO:0000256" key="1">
    <source>
        <dbReference type="SAM" id="Phobius"/>
    </source>
</evidence>
<proteinExistence type="predicted"/>
<keyword evidence="2" id="KW-1185">Reference proteome</keyword>
<organism evidence="2 3">
    <name type="scientific">Panagrellus redivivus</name>
    <name type="common">Microworm</name>
    <dbReference type="NCBI Taxonomy" id="6233"/>
    <lineage>
        <taxon>Eukaryota</taxon>
        <taxon>Metazoa</taxon>
        <taxon>Ecdysozoa</taxon>
        <taxon>Nematoda</taxon>
        <taxon>Chromadorea</taxon>
        <taxon>Rhabditida</taxon>
        <taxon>Tylenchina</taxon>
        <taxon>Panagrolaimomorpha</taxon>
        <taxon>Panagrolaimoidea</taxon>
        <taxon>Panagrolaimidae</taxon>
        <taxon>Panagrellus</taxon>
    </lineage>
</organism>
<dbReference type="WBParaSite" id="Pan_g5917.t1">
    <property type="protein sequence ID" value="Pan_g5917.t1"/>
    <property type="gene ID" value="Pan_g5917"/>
</dbReference>